<sequence length="480" mass="53815">MKHRLHTHIFFPALLVIVLFSVAVCLGFTFTSGRYTRYTAEKRLNVLMQSIDREYSRIYGALPPVESLDHSSQREYAKQLLNQVKERLKHGERDADLLVLNSKKKVVYPSDVSVVSPALQLYEECLHQMEDGSLMPGSPVLLKLSGNPFLVQLYEVKSTGNIRAQYYIGYTRIPDLSLLLSYTWQLLAAIVVICLLLAALAVWLLARIISRPIESLCQQADQIGAGSYIPLEEQYAITELDKLKNSFNDMTRRLKEAEEQNTRFFQNVSHDLRTPLVAISGYAQGIQCGILPDDKKAAEIILTESLRMKQLVESILAISKMDNHAFQLHMTDIQLDEFLEEQVDLLQGARNGKELVIHQAVPTTIKADPDLLSRIFQNVISNCIRYAATKVSVDLSIQDSRALITVSDDGPGISPEDLPYIFDRFYKGEHGNFGIGLSVVKSGIEYMDGTITIENKAAPHHGAVYSLTLPVVTPADYKPC</sequence>
<dbReference type="Gene3D" id="1.10.287.130">
    <property type="match status" value="1"/>
</dbReference>
<evidence type="ECO:0000259" key="16">
    <source>
        <dbReference type="PROSITE" id="PS50109"/>
    </source>
</evidence>
<keyword evidence="8" id="KW-0547">Nucleotide-binding</keyword>
<feature type="transmembrane region" description="Helical" evidence="15">
    <location>
        <begin position="184"/>
        <end position="206"/>
    </location>
</feature>
<evidence type="ECO:0000256" key="7">
    <source>
        <dbReference type="ARBA" id="ARBA00022692"/>
    </source>
</evidence>
<dbReference type="InterPro" id="IPR036097">
    <property type="entry name" value="HisK_dim/P_sf"/>
</dbReference>
<gene>
    <name evidence="18" type="ORF">WMO41_14365</name>
</gene>
<evidence type="ECO:0000256" key="5">
    <source>
        <dbReference type="ARBA" id="ARBA00022553"/>
    </source>
</evidence>
<dbReference type="SUPFAM" id="SSF55874">
    <property type="entry name" value="ATPase domain of HSP90 chaperone/DNA topoisomerase II/histidine kinase"/>
    <property type="match status" value="1"/>
</dbReference>
<proteinExistence type="predicted"/>
<comment type="subcellular location">
    <subcellularLocation>
        <location evidence="2">Cell membrane</location>
        <topology evidence="2">Multi-pass membrane protein</topology>
    </subcellularLocation>
</comment>
<dbReference type="InterPro" id="IPR005467">
    <property type="entry name" value="His_kinase_dom"/>
</dbReference>
<keyword evidence="11 15" id="KW-1133">Transmembrane helix</keyword>
<organism evidence="18 19">
    <name type="scientific">Ventrimonas faecis</name>
    <dbReference type="NCBI Taxonomy" id="3133170"/>
    <lineage>
        <taxon>Bacteria</taxon>
        <taxon>Bacillati</taxon>
        <taxon>Bacillota</taxon>
        <taxon>Clostridia</taxon>
        <taxon>Lachnospirales</taxon>
        <taxon>Lachnospiraceae</taxon>
        <taxon>Ventrimonas</taxon>
    </lineage>
</organism>
<evidence type="ECO:0000256" key="15">
    <source>
        <dbReference type="SAM" id="Phobius"/>
    </source>
</evidence>
<dbReference type="InterPro" id="IPR036890">
    <property type="entry name" value="HATPase_C_sf"/>
</dbReference>
<evidence type="ECO:0000256" key="9">
    <source>
        <dbReference type="ARBA" id="ARBA00022777"/>
    </source>
</evidence>
<dbReference type="Pfam" id="PF00672">
    <property type="entry name" value="HAMP"/>
    <property type="match status" value="1"/>
</dbReference>
<dbReference type="SMART" id="SM00387">
    <property type="entry name" value="HATPase_c"/>
    <property type="match status" value="1"/>
</dbReference>
<dbReference type="InterPro" id="IPR004358">
    <property type="entry name" value="Sig_transdc_His_kin-like_C"/>
</dbReference>
<dbReference type="PROSITE" id="PS50885">
    <property type="entry name" value="HAMP"/>
    <property type="match status" value="1"/>
</dbReference>
<accession>A0ABV1HQJ0</accession>
<dbReference type="CDD" id="cd00075">
    <property type="entry name" value="HATPase"/>
    <property type="match status" value="1"/>
</dbReference>
<feature type="domain" description="Histidine kinase" evidence="16">
    <location>
        <begin position="267"/>
        <end position="473"/>
    </location>
</feature>
<dbReference type="GO" id="GO:0005524">
    <property type="term" value="F:ATP binding"/>
    <property type="evidence" value="ECO:0007669"/>
    <property type="project" value="UniProtKB-KW"/>
</dbReference>
<dbReference type="PRINTS" id="PR00344">
    <property type="entry name" value="BCTRLSENSOR"/>
</dbReference>
<evidence type="ECO:0000256" key="8">
    <source>
        <dbReference type="ARBA" id="ARBA00022741"/>
    </source>
</evidence>
<protein>
    <recommendedName>
        <fullName evidence="3">histidine kinase</fullName>
        <ecNumber evidence="3">2.7.13.3</ecNumber>
    </recommendedName>
</protein>
<dbReference type="InterPro" id="IPR003661">
    <property type="entry name" value="HisK_dim/P_dom"/>
</dbReference>
<name>A0ABV1HQJ0_9FIRM</name>
<keyword evidence="9" id="KW-0418">Kinase</keyword>
<evidence type="ECO:0000259" key="17">
    <source>
        <dbReference type="PROSITE" id="PS50885"/>
    </source>
</evidence>
<evidence type="ECO:0000256" key="14">
    <source>
        <dbReference type="SAM" id="Coils"/>
    </source>
</evidence>
<evidence type="ECO:0000256" key="6">
    <source>
        <dbReference type="ARBA" id="ARBA00022679"/>
    </source>
</evidence>
<dbReference type="PANTHER" id="PTHR45528">
    <property type="entry name" value="SENSOR HISTIDINE KINASE CPXA"/>
    <property type="match status" value="1"/>
</dbReference>
<keyword evidence="4" id="KW-1003">Cell membrane</keyword>
<feature type="coiled-coil region" evidence="14">
    <location>
        <begin position="240"/>
        <end position="267"/>
    </location>
</feature>
<dbReference type="RefSeq" id="WP_349230339.1">
    <property type="nucleotide sequence ID" value="NZ_JBBMFJ010000039.1"/>
</dbReference>
<keyword evidence="10 18" id="KW-0067">ATP-binding</keyword>
<keyword evidence="14" id="KW-0175">Coiled coil</keyword>
<keyword evidence="7 15" id="KW-0812">Transmembrane</keyword>
<keyword evidence="12" id="KW-0902">Two-component regulatory system</keyword>
<evidence type="ECO:0000313" key="18">
    <source>
        <dbReference type="EMBL" id="MEQ2564331.1"/>
    </source>
</evidence>
<reference evidence="18 19" key="1">
    <citation type="submission" date="2024-03" db="EMBL/GenBank/DDBJ databases">
        <title>Human intestinal bacterial collection.</title>
        <authorList>
            <person name="Pauvert C."/>
            <person name="Hitch T.C.A."/>
            <person name="Clavel T."/>
        </authorList>
    </citation>
    <scope>NUCLEOTIDE SEQUENCE [LARGE SCALE GENOMIC DNA]</scope>
    <source>
        <strain evidence="18 19">CLA-AP-H27</strain>
    </source>
</reference>
<evidence type="ECO:0000256" key="3">
    <source>
        <dbReference type="ARBA" id="ARBA00012438"/>
    </source>
</evidence>
<evidence type="ECO:0000256" key="2">
    <source>
        <dbReference type="ARBA" id="ARBA00004651"/>
    </source>
</evidence>
<dbReference type="SUPFAM" id="SSF47384">
    <property type="entry name" value="Homodimeric domain of signal transducing histidine kinase"/>
    <property type="match status" value="1"/>
</dbReference>
<keyword evidence="13 15" id="KW-0472">Membrane</keyword>
<dbReference type="CDD" id="cd06225">
    <property type="entry name" value="HAMP"/>
    <property type="match status" value="1"/>
</dbReference>
<dbReference type="Pfam" id="PF00512">
    <property type="entry name" value="HisKA"/>
    <property type="match status" value="1"/>
</dbReference>
<dbReference type="Proteomes" id="UP001437460">
    <property type="component" value="Unassembled WGS sequence"/>
</dbReference>
<evidence type="ECO:0000256" key="1">
    <source>
        <dbReference type="ARBA" id="ARBA00000085"/>
    </source>
</evidence>
<keyword evidence="5" id="KW-0597">Phosphoprotein</keyword>
<dbReference type="InterPro" id="IPR003594">
    <property type="entry name" value="HATPase_dom"/>
</dbReference>
<dbReference type="PANTHER" id="PTHR45528:SF1">
    <property type="entry name" value="SENSOR HISTIDINE KINASE CPXA"/>
    <property type="match status" value="1"/>
</dbReference>
<dbReference type="CDD" id="cd00082">
    <property type="entry name" value="HisKA"/>
    <property type="match status" value="1"/>
</dbReference>
<keyword evidence="19" id="KW-1185">Reference proteome</keyword>
<keyword evidence="6" id="KW-0808">Transferase</keyword>
<evidence type="ECO:0000256" key="12">
    <source>
        <dbReference type="ARBA" id="ARBA00023012"/>
    </source>
</evidence>
<comment type="catalytic activity">
    <reaction evidence="1">
        <text>ATP + protein L-histidine = ADP + protein N-phospho-L-histidine.</text>
        <dbReference type="EC" id="2.7.13.3"/>
    </reaction>
</comment>
<evidence type="ECO:0000256" key="13">
    <source>
        <dbReference type="ARBA" id="ARBA00023136"/>
    </source>
</evidence>
<evidence type="ECO:0000256" key="10">
    <source>
        <dbReference type="ARBA" id="ARBA00022840"/>
    </source>
</evidence>
<comment type="caution">
    <text evidence="18">The sequence shown here is derived from an EMBL/GenBank/DDBJ whole genome shotgun (WGS) entry which is preliminary data.</text>
</comment>
<dbReference type="PROSITE" id="PS50109">
    <property type="entry name" value="HIS_KIN"/>
    <property type="match status" value="1"/>
</dbReference>
<dbReference type="EMBL" id="JBBMFJ010000039">
    <property type="protein sequence ID" value="MEQ2564331.1"/>
    <property type="molecule type" value="Genomic_DNA"/>
</dbReference>
<dbReference type="EC" id="2.7.13.3" evidence="3"/>
<dbReference type="InterPro" id="IPR003660">
    <property type="entry name" value="HAMP_dom"/>
</dbReference>
<feature type="transmembrane region" description="Helical" evidence="15">
    <location>
        <begin position="9"/>
        <end position="30"/>
    </location>
</feature>
<dbReference type="Gene3D" id="6.10.340.10">
    <property type="match status" value="1"/>
</dbReference>
<dbReference type="Gene3D" id="3.30.565.10">
    <property type="entry name" value="Histidine kinase-like ATPase, C-terminal domain"/>
    <property type="match status" value="1"/>
</dbReference>
<evidence type="ECO:0000313" key="19">
    <source>
        <dbReference type="Proteomes" id="UP001437460"/>
    </source>
</evidence>
<dbReference type="InterPro" id="IPR050398">
    <property type="entry name" value="HssS/ArlS-like"/>
</dbReference>
<dbReference type="SMART" id="SM00388">
    <property type="entry name" value="HisKA"/>
    <property type="match status" value="1"/>
</dbReference>
<dbReference type="Pfam" id="PF02518">
    <property type="entry name" value="HATPase_c"/>
    <property type="match status" value="1"/>
</dbReference>
<evidence type="ECO:0000256" key="4">
    <source>
        <dbReference type="ARBA" id="ARBA00022475"/>
    </source>
</evidence>
<feature type="domain" description="HAMP" evidence="17">
    <location>
        <begin position="207"/>
        <end position="259"/>
    </location>
</feature>
<dbReference type="SMART" id="SM00304">
    <property type="entry name" value="HAMP"/>
    <property type="match status" value="1"/>
</dbReference>
<evidence type="ECO:0000256" key="11">
    <source>
        <dbReference type="ARBA" id="ARBA00022989"/>
    </source>
</evidence>